<evidence type="ECO:0000313" key="2">
    <source>
        <dbReference type="EMBL" id="THV41100.1"/>
    </source>
</evidence>
<accession>A0A4S8QA14</accession>
<dbReference type="Pfam" id="PF01841">
    <property type="entry name" value="Transglut_core"/>
    <property type="match status" value="1"/>
</dbReference>
<feature type="domain" description="Transglutaminase-like" evidence="1">
    <location>
        <begin position="135"/>
        <end position="192"/>
    </location>
</feature>
<proteinExistence type="predicted"/>
<evidence type="ECO:0000313" key="3">
    <source>
        <dbReference type="Proteomes" id="UP000308760"/>
    </source>
</evidence>
<dbReference type="SUPFAM" id="SSF54001">
    <property type="entry name" value="Cysteine proteinases"/>
    <property type="match status" value="1"/>
</dbReference>
<sequence length="336" mass="37865">MHCRACLALGFLEQRGVLTHPVRPRRYRRRTQRTERPLTTADTDDTLAYYTRPGPFTDAGSHLEALRALPSDIPDLLDSLHGLLIHEHLTWAYGVDHRPDHNETSNLRAIGDVIGRLLADGRPLTDRREPAERVAGTCRDFTVFAVAALRAHGISARARCGFGAYFGVPTNEDHWVAEYWNADESRWILTDAQVDQRQRELFGIDLDVTDVPRDQFIVAGLAWRRCRAGEDDANRYGLKMTEEFGDWWIAANLIRDAAAVSNMEMLPWDVWGAIPEPEDVIDADLTALLDKLAGLTADPETAADARTLYRKDDRLHVPATVRNANRGHDEPVFLRG</sequence>
<dbReference type="InterPro" id="IPR038765">
    <property type="entry name" value="Papain-like_cys_pep_sf"/>
</dbReference>
<dbReference type="InterPro" id="IPR002931">
    <property type="entry name" value="Transglutaminase-like"/>
</dbReference>
<gene>
    <name evidence="2" type="ORF">FAB82_13440</name>
</gene>
<keyword evidence="3" id="KW-1185">Reference proteome</keyword>
<protein>
    <submittedName>
        <fullName evidence="2">Transglutaminase domain-containing protein</fullName>
    </submittedName>
</protein>
<name>A0A4S8QA14_9ACTN</name>
<dbReference type="OrthoDB" id="148799at2"/>
<reference evidence="3" key="1">
    <citation type="submission" date="2019-04" db="EMBL/GenBank/DDBJ databases">
        <title>Nocardioides xinjiangensis sp. nov.</title>
        <authorList>
            <person name="Liu S."/>
        </authorList>
    </citation>
    <scope>NUCLEOTIDE SEQUENCE [LARGE SCALE GENOMIC DNA]</scope>
    <source>
        <strain evidence="3">18</strain>
    </source>
</reference>
<dbReference type="EMBL" id="STGY01000053">
    <property type="protein sequence ID" value="THV41100.1"/>
    <property type="molecule type" value="Genomic_DNA"/>
</dbReference>
<dbReference type="Proteomes" id="UP000308760">
    <property type="component" value="Unassembled WGS sequence"/>
</dbReference>
<dbReference type="Gene3D" id="3.10.620.30">
    <property type="match status" value="1"/>
</dbReference>
<dbReference type="AlphaFoldDB" id="A0A4S8QA14"/>
<comment type="caution">
    <text evidence="2">The sequence shown here is derived from an EMBL/GenBank/DDBJ whole genome shotgun (WGS) entry which is preliminary data.</text>
</comment>
<reference evidence="2 3" key="2">
    <citation type="submission" date="2019-05" db="EMBL/GenBank/DDBJ databases">
        <title>Glycomyces buryatensis sp. nov.</title>
        <authorList>
            <person name="Nikitina E."/>
        </authorList>
    </citation>
    <scope>NUCLEOTIDE SEQUENCE [LARGE SCALE GENOMIC DNA]</scope>
    <source>
        <strain evidence="2 3">18</strain>
    </source>
</reference>
<evidence type="ECO:0000259" key="1">
    <source>
        <dbReference type="Pfam" id="PF01841"/>
    </source>
</evidence>
<organism evidence="2 3">
    <name type="scientific">Glycomyces buryatensis</name>
    <dbReference type="NCBI Taxonomy" id="2570927"/>
    <lineage>
        <taxon>Bacteria</taxon>
        <taxon>Bacillati</taxon>
        <taxon>Actinomycetota</taxon>
        <taxon>Actinomycetes</taxon>
        <taxon>Glycomycetales</taxon>
        <taxon>Glycomycetaceae</taxon>
        <taxon>Glycomyces</taxon>
    </lineage>
</organism>